<feature type="non-terminal residue" evidence="1">
    <location>
        <position position="83"/>
    </location>
</feature>
<sequence>DISYKLKLPLTAAEREELCNFFDLQGNGWFHYLSFLNAVKGLSPGQEVNPCVFNIHTKRLHKRAGSKSMAVTVYDFLTELKGI</sequence>
<protein>
    <submittedName>
        <fullName evidence="1">Uncharacterized protein</fullName>
    </submittedName>
</protein>
<name>A0A8S3ZTB9_9EUPU</name>
<comment type="caution">
    <text evidence="1">The sequence shown here is derived from an EMBL/GenBank/DDBJ whole genome shotgun (WGS) entry which is preliminary data.</text>
</comment>
<accession>A0A8S3ZTB9</accession>
<reference evidence="1" key="1">
    <citation type="submission" date="2021-04" db="EMBL/GenBank/DDBJ databases">
        <authorList>
            <consortium name="Molecular Ecology Group"/>
        </authorList>
    </citation>
    <scope>NUCLEOTIDE SEQUENCE</scope>
</reference>
<keyword evidence="2" id="KW-1185">Reference proteome</keyword>
<evidence type="ECO:0000313" key="2">
    <source>
        <dbReference type="Proteomes" id="UP000678393"/>
    </source>
</evidence>
<organism evidence="1 2">
    <name type="scientific">Candidula unifasciata</name>
    <dbReference type="NCBI Taxonomy" id="100452"/>
    <lineage>
        <taxon>Eukaryota</taxon>
        <taxon>Metazoa</taxon>
        <taxon>Spiralia</taxon>
        <taxon>Lophotrochozoa</taxon>
        <taxon>Mollusca</taxon>
        <taxon>Gastropoda</taxon>
        <taxon>Heterobranchia</taxon>
        <taxon>Euthyneura</taxon>
        <taxon>Panpulmonata</taxon>
        <taxon>Eupulmonata</taxon>
        <taxon>Stylommatophora</taxon>
        <taxon>Helicina</taxon>
        <taxon>Helicoidea</taxon>
        <taxon>Geomitridae</taxon>
        <taxon>Candidula</taxon>
    </lineage>
</organism>
<dbReference type="EMBL" id="CAJHNH020005501">
    <property type="protein sequence ID" value="CAG5132584.1"/>
    <property type="molecule type" value="Genomic_DNA"/>
</dbReference>
<proteinExistence type="predicted"/>
<feature type="non-terminal residue" evidence="1">
    <location>
        <position position="1"/>
    </location>
</feature>
<gene>
    <name evidence="1" type="ORF">CUNI_LOCUS18142</name>
</gene>
<dbReference type="AlphaFoldDB" id="A0A8S3ZTB9"/>
<dbReference type="OrthoDB" id="26525at2759"/>
<evidence type="ECO:0000313" key="1">
    <source>
        <dbReference type="EMBL" id="CAG5132584.1"/>
    </source>
</evidence>
<dbReference type="Proteomes" id="UP000678393">
    <property type="component" value="Unassembled WGS sequence"/>
</dbReference>